<dbReference type="InterPro" id="IPR016181">
    <property type="entry name" value="Acyl_CoA_acyltransferase"/>
</dbReference>
<feature type="compositionally biased region" description="Pro residues" evidence="1">
    <location>
        <begin position="113"/>
        <end position="122"/>
    </location>
</feature>
<evidence type="ECO:0000313" key="3">
    <source>
        <dbReference type="EMBL" id="GAA2102536.1"/>
    </source>
</evidence>
<feature type="domain" description="N-acetyltransferase" evidence="2">
    <location>
        <begin position="147"/>
        <end position="236"/>
    </location>
</feature>
<keyword evidence="4" id="KW-1185">Reference proteome</keyword>
<name>A0ABP5IL82_9ACTN</name>
<sequence length="246" mass="25795">MPTETLRDARLLALETDAIHGLVPGGGGGPPRLRDTTVRAVWAGTPRASLLALGKDVPPPPRPAAGPEAQGDASPGEPPAVLLRLAASLGAPSGGSRPVTVEGGPSFVFPGRLPDPPAPPLPLLVSDAEGRREAQRLRRPGNWEEDEWAELIRGGLGPWAMAVHRAEPVSVCHTPASNALSAEAGIWTRADFRGRGLAPAAVAAWAALERPAREVLFYSTGADNHASRAVARTLGLTPLGWIWRLR</sequence>
<gene>
    <name evidence="3" type="ORF">GCM10009801_76650</name>
</gene>
<organism evidence="3 4">
    <name type="scientific">Streptomyces albiaxialis</name>
    <dbReference type="NCBI Taxonomy" id="329523"/>
    <lineage>
        <taxon>Bacteria</taxon>
        <taxon>Bacillati</taxon>
        <taxon>Actinomycetota</taxon>
        <taxon>Actinomycetes</taxon>
        <taxon>Kitasatosporales</taxon>
        <taxon>Streptomycetaceae</taxon>
        <taxon>Streptomyces</taxon>
    </lineage>
</organism>
<accession>A0ABP5IL82</accession>
<dbReference type="InterPro" id="IPR000182">
    <property type="entry name" value="GNAT_dom"/>
</dbReference>
<evidence type="ECO:0000313" key="4">
    <source>
        <dbReference type="Proteomes" id="UP001500016"/>
    </source>
</evidence>
<feature type="region of interest" description="Disordered" evidence="1">
    <location>
        <begin position="51"/>
        <end position="78"/>
    </location>
</feature>
<evidence type="ECO:0000256" key="1">
    <source>
        <dbReference type="SAM" id="MobiDB-lite"/>
    </source>
</evidence>
<comment type="caution">
    <text evidence="3">The sequence shown here is derived from an EMBL/GenBank/DDBJ whole genome shotgun (WGS) entry which is preliminary data.</text>
</comment>
<dbReference type="EMBL" id="BAAAPE010000028">
    <property type="protein sequence ID" value="GAA2102536.1"/>
    <property type="molecule type" value="Genomic_DNA"/>
</dbReference>
<reference evidence="4" key="1">
    <citation type="journal article" date="2019" name="Int. J. Syst. Evol. Microbiol.">
        <title>The Global Catalogue of Microorganisms (GCM) 10K type strain sequencing project: providing services to taxonomists for standard genome sequencing and annotation.</title>
        <authorList>
            <consortium name="The Broad Institute Genomics Platform"/>
            <consortium name="The Broad Institute Genome Sequencing Center for Infectious Disease"/>
            <person name="Wu L."/>
            <person name="Ma J."/>
        </authorList>
    </citation>
    <scope>NUCLEOTIDE SEQUENCE [LARGE SCALE GENOMIC DNA]</scope>
    <source>
        <strain evidence="4">JCM 15478</strain>
    </source>
</reference>
<dbReference type="RefSeq" id="WP_344535154.1">
    <property type="nucleotide sequence ID" value="NZ_BAAAPE010000028.1"/>
</dbReference>
<dbReference type="Gene3D" id="3.40.630.30">
    <property type="match status" value="1"/>
</dbReference>
<protein>
    <recommendedName>
        <fullName evidence="2">N-acetyltransferase domain-containing protein</fullName>
    </recommendedName>
</protein>
<dbReference type="SUPFAM" id="SSF55729">
    <property type="entry name" value="Acyl-CoA N-acyltransferases (Nat)"/>
    <property type="match status" value="1"/>
</dbReference>
<dbReference type="Pfam" id="PF13302">
    <property type="entry name" value="Acetyltransf_3"/>
    <property type="match status" value="1"/>
</dbReference>
<evidence type="ECO:0000259" key="2">
    <source>
        <dbReference type="Pfam" id="PF13302"/>
    </source>
</evidence>
<proteinExistence type="predicted"/>
<dbReference type="Proteomes" id="UP001500016">
    <property type="component" value="Unassembled WGS sequence"/>
</dbReference>
<feature type="region of interest" description="Disordered" evidence="1">
    <location>
        <begin position="92"/>
        <end position="127"/>
    </location>
</feature>